<accession>A0AA38LQA3</accession>
<evidence type="ECO:0000313" key="2">
    <source>
        <dbReference type="Proteomes" id="UP000824469"/>
    </source>
</evidence>
<name>A0AA38LQA3_TAXCH</name>
<evidence type="ECO:0000313" key="1">
    <source>
        <dbReference type="EMBL" id="KAH9329677.1"/>
    </source>
</evidence>
<keyword evidence="2" id="KW-1185">Reference proteome</keyword>
<proteinExistence type="predicted"/>
<sequence>MDVLAWSYADLKSFKPKDVQHDIPLKEDARAFRQKAEALIILRFRAPFRPKFRRCWTQRINFPIHHSTWVANIVP</sequence>
<dbReference type="Proteomes" id="UP000824469">
    <property type="component" value="Unassembled WGS sequence"/>
</dbReference>
<dbReference type="EMBL" id="JAHRHJ020000001">
    <property type="protein sequence ID" value="KAH9329677.1"/>
    <property type="molecule type" value="Genomic_DNA"/>
</dbReference>
<comment type="caution">
    <text evidence="1">The sequence shown here is derived from an EMBL/GenBank/DDBJ whole genome shotgun (WGS) entry which is preliminary data.</text>
</comment>
<protein>
    <submittedName>
        <fullName evidence="1">Uncharacterized protein</fullName>
    </submittedName>
</protein>
<gene>
    <name evidence="1" type="ORF">KI387_001785</name>
</gene>
<organism evidence="1 2">
    <name type="scientific">Taxus chinensis</name>
    <name type="common">Chinese yew</name>
    <name type="synonym">Taxus wallichiana var. chinensis</name>
    <dbReference type="NCBI Taxonomy" id="29808"/>
    <lineage>
        <taxon>Eukaryota</taxon>
        <taxon>Viridiplantae</taxon>
        <taxon>Streptophyta</taxon>
        <taxon>Embryophyta</taxon>
        <taxon>Tracheophyta</taxon>
        <taxon>Spermatophyta</taxon>
        <taxon>Pinopsida</taxon>
        <taxon>Pinidae</taxon>
        <taxon>Conifers II</taxon>
        <taxon>Cupressales</taxon>
        <taxon>Taxaceae</taxon>
        <taxon>Taxus</taxon>
    </lineage>
</organism>
<reference evidence="1 2" key="1">
    <citation type="journal article" date="2021" name="Nat. Plants">
        <title>The Taxus genome provides insights into paclitaxel biosynthesis.</title>
        <authorList>
            <person name="Xiong X."/>
            <person name="Gou J."/>
            <person name="Liao Q."/>
            <person name="Li Y."/>
            <person name="Zhou Q."/>
            <person name="Bi G."/>
            <person name="Li C."/>
            <person name="Du R."/>
            <person name="Wang X."/>
            <person name="Sun T."/>
            <person name="Guo L."/>
            <person name="Liang H."/>
            <person name="Lu P."/>
            <person name="Wu Y."/>
            <person name="Zhang Z."/>
            <person name="Ro D.K."/>
            <person name="Shang Y."/>
            <person name="Huang S."/>
            <person name="Yan J."/>
        </authorList>
    </citation>
    <scope>NUCLEOTIDE SEQUENCE [LARGE SCALE GENOMIC DNA]</scope>
    <source>
        <strain evidence="1">Ta-2019</strain>
    </source>
</reference>
<dbReference type="AlphaFoldDB" id="A0AA38LQA3"/>
<feature type="non-terminal residue" evidence="1">
    <location>
        <position position="75"/>
    </location>
</feature>